<reference evidence="7" key="1">
    <citation type="journal article" date="2014" name="BMC Genomics">
        <title>Characterizing the developmental transcriptome of the oriental fruit fly, Bactrocera dorsalis (Diptera: Tephritidae) through comparative genomic analysis with Drosophila melanogaster utilizing modENCODE datasets.</title>
        <authorList>
            <person name="Geib S.M."/>
            <person name="Calla B."/>
            <person name="Hall B."/>
            <person name="Hou S."/>
            <person name="Manoukis N.C."/>
        </authorList>
    </citation>
    <scope>NUCLEOTIDE SEQUENCE</scope>
    <source>
        <strain evidence="7">Punador</strain>
    </source>
</reference>
<dbReference type="Gene3D" id="3.40.50.12470">
    <property type="match status" value="1"/>
</dbReference>
<comment type="cofactor">
    <cofactor evidence="1">
        <name>thiamine diphosphate</name>
        <dbReference type="ChEBI" id="CHEBI:58937"/>
    </cofactor>
</comment>
<dbReference type="FunFam" id="1.10.287.1150:FF:000011">
    <property type="entry name" value="2-oxoglutarate dehydrogenase E1 component DHKTD1"/>
    <property type="match status" value="1"/>
</dbReference>
<dbReference type="Gene3D" id="1.10.287.1150">
    <property type="entry name" value="TPP helical domain"/>
    <property type="match status" value="1"/>
</dbReference>
<proteinExistence type="inferred from homology"/>
<dbReference type="Pfam" id="PF16870">
    <property type="entry name" value="OxoGdeHyase_C"/>
    <property type="match status" value="1"/>
</dbReference>
<keyword evidence="5" id="KW-0786">Thiamine pyrophosphate</keyword>
<evidence type="ECO:0000259" key="6">
    <source>
        <dbReference type="SMART" id="SM00861"/>
    </source>
</evidence>
<evidence type="ECO:0000313" key="7">
    <source>
        <dbReference type="EMBL" id="JAC48393.1"/>
    </source>
</evidence>
<dbReference type="InterPro" id="IPR029061">
    <property type="entry name" value="THDP-binding"/>
</dbReference>
<dbReference type="GeneID" id="105232512"/>
<comment type="similarity">
    <text evidence="2">Belongs to the alpha-ketoglutarate dehydrogenase family.</text>
</comment>
<gene>
    <name evidence="7" type="primary">DHTK1</name>
</gene>
<dbReference type="EMBL" id="GAKP01010559">
    <property type="protein sequence ID" value="JAC48393.1"/>
    <property type="molecule type" value="Transcribed_RNA"/>
</dbReference>
<dbReference type="SUPFAM" id="SSF52518">
    <property type="entry name" value="Thiamin diphosphate-binding fold (THDP-binding)"/>
    <property type="match status" value="2"/>
</dbReference>
<dbReference type="Gene3D" id="3.40.50.11610">
    <property type="entry name" value="Multifunctional 2-oxoglutarate metabolism enzyme, C-terminal domain"/>
    <property type="match status" value="1"/>
</dbReference>
<feature type="domain" description="Transketolase-like pyrimidine-binding" evidence="6">
    <location>
        <begin position="584"/>
        <end position="787"/>
    </location>
</feature>
<organism evidence="7">
    <name type="scientific">Bactrocera dorsalis</name>
    <name type="common">Oriental fruit fly</name>
    <name type="synonym">Dacus dorsalis</name>
    <dbReference type="NCBI Taxonomy" id="27457"/>
    <lineage>
        <taxon>Eukaryota</taxon>
        <taxon>Metazoa</taxon>
        <taxon>Ecdysozoa</taxon>
        <taxon>Arthropoda</taxon>
        <taxon>Hexapoda</taxon>
        <taxon>Insecta</taxon>
        <taxon>Pterygota</taxon>
        <taxon>Neoptera</taxon>
        <taxon>Endopterygota</taxon>
        <taxon>Diptera</taxon>
        <taxon>Brachycera</taxon>
        <taxon>Muscomorpha</taxon>
        <taxon>Tephritoidea</taxon>
        <taxon>Tephritidae</taxon>
        <taxon>Bactrocera</taxon>
        <taxon>Bactrocera</taxon>
    </lineage>
</organism>
<dbReference type="PANTHER" id="PTHR23152">
    <property type="entry name" value="2-OXOGLUTARATE DEHYDROGENASE"/>
    <property type="match status" value="1"/>
</dbReference>
<dbReference type="RefSeq" id="XP_011212504.2">
    <property type="nucleotide sequence ID" value="XM_011214202.4"/>
</dbReference>
<dbReference type="PANTHER" id="PTHR23152:SF4">
    <property type="entry name" value="2-OXOADIPATE DEHYDROGENASE COMPLEX COMPONENT E1"/>
    <property type="match status" value="1"/>
</dbReference>
<dbReference type="PIRSF" id="PIRSF000157">
    <property type="entry name" value="Oxoglu_dh_E1"/>
    <property type="match status" value="1"/>
</dbReference>
<dbReference type="AlphaFoldDB" id="A0A034W3N6"/>
<keyword evidence="3" id="KW-0809">Transit peptide</keyword>
<dbReference type="InterPro" id="IPR031717">
    <property type="entry name" value="ODO-1/KGD_C"/>
</dbReference>
<dbReference type="InterPro" id="IPR042179">
    <property type="entry name" value="KGD_C_sf"/>
</dbReference>
<evidence type="ECO:0000256" key="5">
    <source>
        <dbReference type="ARBA" id="ARBA00023052"/>
    </source>
</evidence>
<dbReference type="NCBIfam" id="TIGR00239">
    <property type="entry name" value="2oxo_dh_E1"/>
    <property type="match status" value="1"/>
</dbReference>
<dbReference type="CDD" id="cd02016">
    <property type="entry name" value="TPP_E1_OGDC_like"/>
    <property type="match status" value="1"/>
</dbReference>
<dbReference type="KEGG" id="bdr:105232512"/>
<name>A0A034W3N6_BACDO</name>
<sequence length="932" mass="105699">MLRQITAARHTQTSFLQQVHRRGYQSEKGVYGYRPLPKRVFRVSDEVLQSRNAQGNVYRWIEAYRKHGHKLATINPISIRDQQSTTIDELNPEFYGLAPYNSVQPQGLINLPELGTGKPATVIELATLLKNIYCGTSLSAEFDYIESLEEREWLSRHFEQLALGYQQQQPGFSFSEDARRQIAELLVKSQTWDNFMAIRFASVKRYGGEGAESLLAFYWQLLRSAAQDGIEDIVVAMPHRGRMPLQTTMLNMRPAKIFHKLSGESEFPDDAPAMSDTLSHFHTSEDLEVEGKKIHMSLIRNPSHLEAANPVAMGKTRSKQQSIRDGAFSDDHTKPFGTTVLNVLIHGDAAFAGQGVNQECLNMAYVPHFEVGGSIHLIVNNQIGFTTPGDRGRSTDYASDLAKTIQAPVLHVNGDNPEIVALVTQLAMQYQREFRKDIFIDMNCFRRWGHNEMDDPTFTNPQVYQIIHNRKSVPDMYVEKLIENGVLNSEQAKSMRSDYWNYLDSELAISESYKPEANYFKKQWTGLTSATDNLTIWDTGLNYNLLNYIGHQSVSYPEDFNVHPHLLKTHIEGRRKKLDSGEKIDWSTAEALAIGSLMYQGHHVRISGEDVGRGTFSHRHVMLVDQKTNEMFIPLNSLKGGNGGKLEIAHSILSEEAVLGYEYGMAIDDPQKLIIWEAQFGDFANGAQIMIDNYIITGETKWMDSNGLVMLLPHGYDGAASEHSSCRIERFLQLCDSKETAPDGDNVNVNVVNPTTSAQYFHLLRRQLLRNFRKPLVVVAPKIMLRHPAATSRYVDFQPGTHFHNVLGDPTVVADQVRKVIVCSGKHFFVLDEERRKRGINDTALIRLESLCPFPAYELQQEIAKYAQAKTFVWSQEEHRNMGAWSFVRPRFEYLIGKQLKYVGRSEAATTATGIGKVHKREMEEIVTNSFN</sequence>
<dbReference type="SMART" id="SM00861">
    <property type="entry name" value="Transket_pyr"/>
    <property type="match status" value="1"/>
</dbReference>
<dbReference type="Pfam" id="PF00676">
    <property type="entry name" value="E1_dh"/>
    <property type="match status" value="1"/>
</dbReference>
<accession>A0A034W3N6</accession>
<evidence type="ECO:0000256" key="2">
    <source>
        <dbReference type="ARBA" id="ARBA00006936"/>
    </source>
</evidence>
<evidence type="ECO:0000256" key="4">
    <source>
        <dbReference type="ARBA" id="ARBA00023002"/>
    </source>
</evidence>
<evidence type="ECO:0000256" key="1">
    <source>
        <dbReference type="ARBA" id="ARBA00001964"/>
    </source>
</evidence>
<dbReference type="Gene3D" id="3.40.50.970">
    <property type="match status" value="1"/>
</dbReference>
<dbReference type="NCBIfam" id="NF006914">
    <property type="entry name" value="PRK09404.1"/>
    <property type="match status" value="1"/>
</dbReference>
<dbReference type="InterPro" id="IPR005475">
    <property type="entry name" value="Transketolase-like_Pyr-bd"/>
</dbReference>
<dbReference type="InterPro" id="IPR001017">
    <property type="entry name" value="DH_E1"/>
</dbReference>
<keyword evidence="4" id="KW-0560">Oxidoreductase</keyword>
<dbReference type="OrthoDB" id="413077at2759"/>
<dbReference type="GO" id="GO:0030976">
    <property type="term" value="F:thiamine pyrophosphate binding"/>
    <property type="evidence" value="ECO:0007669"/>
    <property type="project" value="InterPro"/>
</dbReference>
<dbReference type="GO" id="GO:0016624">
    <property type="term" value="F:oxidoreductase activity, acting on the aldehyde or oxo group of donors, disulfide as acceptor"/>
    <property type="evidence" value="ECO:0007669"/>
    <property type="project" value="InterPro"/>
</dbReference>
<dbReference type="InterPro" id="IPR011603">
    <property type="entry name" value="2oxoglutarate_DH_E1"/>
</dbReference>
<evidence type="ECO:0000256" key="3">
    <source>
        <dbReference type="ARBA" id="ARBA00022946"/>
    </source>
</evidence>
<protein>
    <submittedName>
        <fullName evidence="7">Putative 2-oxoglutarate dehydrogenase E1 component DHKTD1-like protein, mitochondrial</fullName>
    </submittedName>
</protein>
<dbReference type="Pfam" id="PF02779">
    <property type="entry name" value="Transket_pyr"/>
    <property type="match status" value="1"/>
</dbReference>